<dbReference type="InterPro" id="IPR040707">
    <property type="entry name" value="FGAR-AT_N"/>
</dbReference>
<comment type="caution">
    <text evidence="7">The sequence shown here is derived from an EMBL/GenBank/DDBJ whole genome shotgun (WGS) entry which is preliminary data.</text>
</comment>
<dbReference type="InterPro" id="IPR036604">
    <property type="entry name" value="PurS-like_sf"/>
</dbReference>
<feature type="region of interest" description="Disordered" evidence="5">
    <location>
        <begin position="1"/>
        <end position="37"/>
    </location>
</feature>
<reference evidence="7" key="2">
    <citation type="submission" date="2019-07" db="EMBL/GenBank/DDBJ databases">
        <authorList>
            <person name="Yang Y."/>
            <person name="Bocs S."/>
            <person name="Baudouin L."/>
        </authorList>
    </citation>
    <scope>NUCLEOTIDE SEQUENCE</scope>
    <source>
        <tissue evidence="7">Spear leaf of Hainan Tall coconut</tissue>
    </source>
</reference>
<evidence type="ECO:0000256" key="3">
    <source>
        <dbReference type="ARBA" id="ARBA00022755"/>
    </source>
</evidence>
<dbReference type="AlphaFoldDB" id="A0A8K0N9V5"/>
<dbReference type="OrthoDB" id="1591347at2759"/>
<sequence>MLSTMKENEAYSVREPSKDQNASIYRPHSAAPSSPVTGLPSAALGLKDSLSFSRPVFLLHVGYSRWCQGSLKLFCMQILVQGELLRKVQAKISDQIIDIKTELCFNIGLSGVLSSGKLTILQWLLQETYEPENLQTESFLEKEVCKGEFAVLVEVGPRMSFTTAWSANAVSICQACSLTEVTRMERSRRYPLYLKAGSNPLDEGQINDFAAMVHDRMPECVYPHKLISFRTNAVPEAVSVVPVIERGREALEEINLKMGLTFDEQDLQYYTRLFRDDVK</sequence>
<keyword evidence="1" id="KW-0436">Ligase</keyword>
<feature type="domain" description="Phosphoribosylformylglycinamidine synthase N-terminal" evidence="6">
    <location>
        <begin position="104"/>
        <end position="223"/>
    </location>
</feature>
<keyword evidence="2" id="KW-0547">Nucleotide-binding</keyword>
<evidence type="ECO:0000259" key="6">
    <source>
        <dbReference type="Pfam" id="PF18076"/>
    </source>
</evidence>
<evidence type="ECO:0000256" key="1">
    <source>
        <dbReference type="ARBA" id="ARBA00022598"/>
    </source>
</evidence>
<accession>A0A8K0N9V5</accession>
<keyword evidence="3" id="KW-0658">Purine biosynthesis</keyword>
<dbReference type="Proteomes" id="UP000797356">
    <property type="component" value="Chromosome 11"/>
</dbReference>
<evidence type="ECO:0000313" key="7">
    <source>
        <dbReference type="EMBL" id="KAG1363665.1"/>
    </source>
</evidence>
<dbReference type="Pfam" id="PF18076">
    <property type="entry name" value="FGAR-AT_N"/>
    <property type="match status" value="1"/>
</dbReference>
<name>A0A8K0N9V5_COCNU</name>
<evidence type="ECO:0000313" key="8">
    <source>
        <dbReference type="Proteomes" id="UP000797356"/>
    </source>
</evidence>
<proteinExistence type="predicted"/>
<keyword evidence="8" id="KW-1185">Reference proteome</keyword>
<keyword evidence="4" id="KW-0067">ATP-binding</keyword>
<dbReference type="PANTHER" id="PTHR10099:SF1">
    <property type="entry name" value="PHOSPHORIBOSYLFORMYLGLYCINAMIDINE SYNTHASE"/>
    <property type="match status" value="1"/>
</dbReference>
<dbReference type="GO" id="GO:0005524">
    <property type="term" value="F:ATP binding"/>
    <property type="evidence" value="ECO:0007669"/>
    <property type="project" value="UniProtKB-KW"/>
</dbReference>
<reference evidence="7" key="1">
    <citation type="journal article" date="2017" name="Gigascience">
        <title>The genome draft of coconut (Cocos nucifera).</title>
        <authorList>
            <person name="Xiao Y."/>
            <person name="Xu P."/>
            <person name="Fan H."/>
            <person name="Baudouin L."/>
            <person name="Xia W."/>
            <person name="Bocs S."/>
            <person name="Xu J."/>
            <person name="Li Q."/>
            <person name="Guo A."/>
            <person name="Zhou L."/>
            <person name="Li J."/>
            <person name="Wu Y."/>
            <person name="Ma Z."/>
            <person name="Armero A."/>
            <person name="Issali A.E."/>
            <person name="Liu N."/>
            <person name="Peng M."/>
            <person name="Yang Y."/>
        </authorList>
    </citation>
    <scope>NUCLEOTIDE SEQUENCE</scope>
    <source>
        <tissue evidence="7">Spear leaf of Hainan Tall coconut</tissue>
    </source>
</reference>
<organism evidence="7 8">
    <name type="scientific">Cocos nucifera</name>
    <name type="common">Coconut palm</name>
    <dbReference type="NCBI Taxonomy" id="13894"/>
    <lineage>
        <taxon>Eukaryota</taxon>
        <taxon>Viridiplantae</taxon>
        <taxon>Streptophyta</taxon>
        <taxon>Embryophyta</taxon>
        <taxon>Tracheophyta</taxon>
        <taxon>Spermatophyta</taxon>
        <taxon>Magnoliopsida</taxon>
        <taxon>Liliopsida</taxon>
        <taxon>Arecaceae</taxon>
        <taxon>Arecoideae</taxon>
        <taxon>Cocoseae</taxon>
        <taxon>Attaleinae</taxon>
        <taxon>Cocos</taxon>
    </lineage>
</organism>
<dbReference type="PANTHER" id="PTHR10099">
    <property type="entry name" value="PHOSPHORIBOSYLFORMYLGLYCINAMIDINE SYNTHASE"/>
    <property type="match status" value="1"/>
</dbReference>
<protein>
    <recommendedName>
        <fullName evidence="6">Phosphoribosylformylglycinamidine synthase N-terminal domain-containing protein</fullName>
    </recommendedName>
</protein>
<dbReference type="GO" id="GO:0004642">
    <property type="term" value="F:phosphoribosylformylglycinamidine synthase activity"/>
    <property type="evidence" value="ECO:0007669"/>
    <property type="project" value="TreeGrafter"/>
</dbReference>
<dbReference type="SUPFAM" id="SSF109736">
    <property type="entry name" value="FGAM synthase PurL, linker domain"/>
    <property type="match status" value="1"/>
</dbReference>
<gene>
    <name evidence="7" type="ORF">COCNU_11G004920</name>
</gene>
<evidence type="ECO:0000256" key="5">
    <source>
        <dbReference type="SAM" id="MobiDB-lite"/>
    </source>
</evidence>
<dbReference type="Gene3D" id="1.10.8.750">
    <property type="entry name" value="Phosphoribosylformylglycinamidine synthase, linker domain"/>
    <property type="match status" value="1"/>
</dbReference>
<evidence type="ECO:0000256" key="2">
    <source>
        <dbReference type="ARBA" id="ARBA00022741"/>
    </source>
</evidence>
<dbReference type="GO" id="GO:0006164">
    <property type="term" value="P:purine nucleotide biosynthetic process"/>
    <property type="evidence" value="ECO:0007669"/>
    <property type="project" value="UniProtKB-KW"/>
</dbReference>
<dbReference type="EMBL" id="CM017882">
    <property type="protein sequence ID" value="KAG1363665.1"/>
    <property type="molecule type" value="Genomic_DNA"/>
</dbReference>
<evidence type="ECO:0000256" key="4">
    <source>
        <dbReference type="ARBA" id="ARBA00022840"/>
    </source>
</evidence>
<dbReference type="GO" id="GO:0005737">
    <property type="term" value="C:cytoplasm"/>
    <property type="evidence" value="ECO:0007669"/>
    <property type="project" value="TreeGrafter"/>
</dbReference>
<dbReference type="SUPFAM" id="SSF82697">
    <property type="entry name" value="PurS-like"/>
    <property type="match status" value="1"/>
</dbReference>